<dbReference type="RefSeq" id="WP_093185866.1">
    <property type="nucleotide sequence ID" value="NZ_FMYH01000008.1"/>
</dbReference>
<proteinExistence type="predicted"/>
<evidence type="ECO:0000256" key="4">
    <source>
        <dbReference type="ARBA" id="ARBA00023136"/>
    </source>
</evidence>
<name>A0A1G6VV13_9MICO</name>
<evidence type="ECO:0000256" key="1">
    <source>
        <dbReference type="ARBA" id="ARBA00004141"/>
    </source>
</evidence>
<dbReference type="OrthoDB" id="9787732at2"/>
<evidence type="ECO:0000313" key="8">
    <source>
        <dbReference type="Proteomes" id="UP000199039"/>
    </source>
</evidence>
<feature type="transmembrane region" description="Helical" evidence="5">
    <location>
        <begin position="20"/>
        <end position="44"/>
    </location>
</feature>
<keyword evidence="8" id="KW-1185">Reference proteome</keyword>
<evidence type="ECO:0000313" key="7">
    <source>
        <dbReference type="EMBL" id="SDD57263.1"/>
    </source>
</evidence>
<dbReference type="AlphaFoldDB" id="A0A1G6VV13"/>
<feature type="domain" description="RDD" evidence="6">
    <location>
        <begin position="18"/>
        <end position="145"/>
    </location>
</feature>
<evidence type="ECO:0000256" key="2">
    <source>
        <dbReference type="ARBA" id="ARBA00022692"/>
    </source>
</evidence>
<keyword evidence="2 5" id="KW-0812">Transmembrane</keyword>
<dbReference type="EMBL" id="FMYH01000008">
    <property type="protein sequence ID" value="SDD57263.1"/>
    <property type="molecule type" value="Genomic_DNA"/>
</dbReference>
<dbReference type="InterPro" id="IPR010432">
    <property type="entry name" value="RDD"/>
</dbReference>
<evidence type="ECO:0000256" key="5">
    <source>
        <dbReference type="SAM" id="Phobius"/>
    </source>
</evidence>
<protein>
    <submittedName>
        <fullName evidence="7">Uncharacterized membrane protein YckC, RDD family</fullName>
    </submittedName>
</protein>
<evidence type="ECO:0000256" key="3">
    <source>
        <dbReference type="ARBA" id="ARBA00022989"/>
    </source>
</evidence>
<dbReference type="Proteomes" id="UP000199039">
    <property type="component" value="Unassembled WGS sequence"/>
</dbReference>
<keyword evidence="3 5" id="KW-1133">Transmembrane helix</keyword>
<feature type="transmembrane region" description="Helical" evidence="5">
    <location>
        <begin position="108"/>
        <end position="129"/>
    </location>
</feature>
<keyword evidence="4 5" id="KW-0472">Membrane</keyword>
<dbReference type="PANTHER" id="PTHR38480">
    <property type="entry name" value="SLR0254 PROTEIN"/>
    <property type="match status" value="1"/>
</dbReference>
<comment type="subcellular location">
    <subcellularLocation>
        <location evidence="1">Membrane</location>
        <topology evidence="1">Multi-pass membrane protein</topology>
    </subcellularLocation>
</comment>
<organism evidence="7 8">
    <name type="scientific">Sanguibacter gelidistatuariae</name>
    <dbReference type="NCBI Taxonomy" id="1814289"/>
    <lineage>
        <taxon>Bacteria</taxon>
        <taxon>Bacillati</taxon>
        <taxon>Actinomycetota</taxon>
        <taxon>Actinomycetes</taxon>
        <taxon>Micrococcales</taxon>
        <taxon>Sanguibacteraceae</taxon>
        <taxon>Sanguibacter</taxon>
    </lineage>
</organism>
<evidence type="ECO:0000259" key="6">
    <source>
        <dbReference type="Pfam" id="PF06271"/>
    </source>
</evidence>
<dbReference type="PANTHER" id="PTHR38480:SF1">
    <property type="entry name" value="SLR0254 PROTEIN"/>
    <property type="match status" value="1"/>
</dbReference>
<gene>
    <name evidence="7" type="ORF">SAMN05216410_3542</name>
</gene>
<dbReference type="STRING" id="1814289.SAMN05216410_3542"/>
<accession>A0A1G6VV13</accession>
<dbReference type="Pfam" id="PF06271">
    <property type="entry name" value="RDD"/>
    <property type="match status" value="1"/>
</dbReference>
<dbReference type="GO" id="GO:0016020">
    <property type="term" value="C:membrane"/>
    <property type="evidence" value="ECO:0007669"/>
    <property type="project" value="UniProtKB-SubCell"/>
</dbReference>
<feature type="transmembrane region" description="Helical" evidence="5">
    <location>
        <begin position="56"/>
        <end position="76"/>
    </location>
</feature>
<reference evidence="7 8" key="1">
    <citation type="submission" date="2016-09" db="EMBL/GenBank/DDBJ databases">
        <authorList>
            <person name="Capua I."/>
            <person name="De Benedictis P."/>
            <person name="Joannis T."/>
            <person name="Lombin L.H."/>
            <person name="Cattoli G."/>
        </authorList>
    </citation>
    <scope>NUCLEOTIDE SEQUENCE [LARGE SCALE GENOMIC DNA]</scope>
    <source>
        <strain evidence="7 8">ISLP-3</strain>
    </source>
</reference>
<sequence>MDDGVVIGEGVVLDARPASFATRMLGSAIDVTVQVLALIVLLLVATGTFDVSGENVAPALIIAVMVMVMVVIPTTVETLTRGRSLGKLATGIRIVRDDAGPVRLRHSFIRALVGVGELWFTAGTVALFASLTNTKGKRVGDMLAGTYAIRVRGGGAASIQVVMPPPLAAWAATADMRRLPDGLALATRQFLARGPKMHAGSRVRVGRELAARLEQYIAPGPPPGTPTEAFLMAVLAERRNREWLAAQRARSVAAEQSEMVRRLPYAIPDPAN</sequence>